<organism evidence="13 14">
    <name type="scientific">Acetatifactor muris</name>
    <dbReference type="NCBI Taxonomy" id="879566"/>
    <lineage>
        <taxon>Bacteria</taxon>
        <taxon>Bacillati</taxon>
        <taxon>Bacillota</taxon>
        <taxon>Clostridia</taxon>
        <taxon>Lachnospirales</taxon>
        <taxon>Lachnospiraceae</taxon>
        <taxon>Acetatifactor</taxon>
    </lineage>
</organism>
<evidence type="ECO:0000256" key="5">
    <source>
        <dbReference type="ARBA" id="ARBA00023295"/>
    </source>
</evidence>
<dbReference type="RefSeq" id="WP_242982283.1">
    <property type="nucleotide sequence ID" value="NZ_JANJZD010000003.1"/>
</dbReference>
<dbReference type="InterPro" id="IPR013739">
    <property type="entry name" value="Beta_galactosidase_C"/>
</dbReference>
<dbReference type="PANTHER" id="PTHR36447:SF1">
    <property type="entry name" value="BETA-GALACTOSIDASE GANA"/>
    <property type="match status" value="1"/>
</dbReference>
<dbReference type="PIRSF" id="PIRSF001084">
    <property type="entry name" value="B-galactosidase"/>
    <property type="match status" value="1"/>
</dbReference>
<dbReference type="Proteomes" id="UP000236311">
    <property type="component" value="Unassembled WGS sequence"/>
</dbReference>
<keyword evidence="5 6" id="KW-0326">Glycosidase</keyword>
<evidence type="ECO:0000256" key="8">
    <source>
        <dbReference type="PIRSR" id="PIRSR001084-2"/>
    </source>
</evidence>
<feature type="binding site" evidence="9">
    <location>
        <position position="125"/>
    </location>
    <ligand>
        <name>Zn(2+)</name>
        <dbReference type="ChEBI" id="CHEBI:29105"/>
    </ligand>
</feature>
<evidence type="ECO:0000256" key="7">
    <source>
        <dbReference type="PIRSR" id="PIRSR001084-1"/>
    </source>
</evidence>
<dbReference type="GO" id="GO:0004565">
    <property type="term" value="F:beta-galactosidase activity"/>
    <property type="evidence" value="ECO:0007669"/>
    <property type="project" value="UniProtKB-EC"/>
</dbReference>
<evidence type="ECO:0000256" key="1">
    <source>
        <dbReference type="ARBA" id="ARBA00001412"/>
    </source>
</evidence>
<dbReference type="InterPro" id="IPR017853">
    <property type="entry name" value="GH"/>
</dbReference>
<dbReference type="SUPFAM" id="SSF52317">
    <property type="entry name" value="Class I glutamine amidotransferase-like"/>
    <property type="match status" value="1"/>
</dbReference>
<evidence type="ECO:0000259" key="12">
    <source>
        <dbReference type="Pfam" id="PF08533"/>
    </source>
</evidence>
<evidence type="ECO:0000256" key="4">
    <source>
        <dbReference type="ARBA" id="ARBA00022801"/>
    </source>
</evidence>
<feature type="domain" description="Glycoside hydrolase family 42 N-terminal" evidence="10">
    <location>
        <begin position="22"/>
        <end position="397"/>
    </location>
</feature>
<comment type="catalytic activity">
    <reaction evidence="1 6">
        <text>Hydrolysis of terminal non-reducing beta-D-galactose residues in beta-D-galactosides.</text>
        <dbReference type="EC" id="3.2.1.23"/>
    </reaction>
</comment>
<dbReference type="GO" id="GO:0009341">
    <property type="term" value="C:beta-galactosidase complex"/>
    <property type="evidence" value="ECO:0007669"/>
    <property type="project" value="InterPro"/>
</dbReference>
<evidence type="ECO:0000313" key="13">
    <source>
        <dbReference type="EMBL" id="SOY27957.1"/>
    </source>
</evidence>
<feature type="domain" description="Beta-galactosidase trimerisation" evidence="11">
    <location>
        <begin position="408"/>
        <end position="615"/>
    </location>
</feature>
<keyword evidence="9" id="KW-0479">Metal-binding</keyword>
<dbReference type="Pfam" id="PF08533">
    <property type="entry name" value="Glyco_hydro_42C"/>
    <property type="match status" value="1"/>
</dbReference>
<evidence type="ECO:0000259" key="11">
    <source>
        <dbReference type="Pfam" id="PF08532"/>
    </source>
</evidence>
<dbReference type="Gene3D" id="3.40.50.880">
    <property type="match status" value="1"/>
</dbReference>
<keyword evidence="14" id="KW-1185">Reference proteome</keyword>
<protein>
    <recommendedName>
        <fullName evidence="3 6">Beta-galactosidase</fullName>
        <shortName evidence="6">Beta-gal</shortName>
        <ecNumber evidence="3 6">3.2.1.23</ecNumber>
    </recommendedName>
</protein>
<name>A0A2K4ZBV9_9FIRM</name>
<dbReference type="GO" id="GO:0046872">
    <property type="term" value="F:metal ion binding"/>
    <property type="evidence" value="ECO:0007669"/>
    <property type="project" value="UniProtKB-KW"/>
</dbReference>
<dbReference type="InterPro" id="IPR013738">
    <property type="entry name" value="Beta_galactosidase_Trimer"/>
</dbReference>
<dbReference type="Gene3D" id="2.60.40.1180">
    <property type="entry name" value="Golgi alpha-mannosidase II"/>
    <property type="match status" value="1"/>
</dbReference>
<keyword evidence="4 6" id="KW-0378">Hydrolase</keyword>
<dbReference type="AlphaFoldDB" id="A0A2K4ZBV9"/>
<evidence type="ECO:0000313" key="14">
    <source>
        <dbReference type="Proteomes" id="UP000236311"/>
    </source>
</evidence>
<dbReference type="GO" id="GO:0006012">
    <property type="term" value="P:galactose metabolic process"/>
    <property type="evidence" value="ECO:0007669"/>
    <property type="project" value="InterPro"/>
</dbReference>
<evidence type="ECO:0000256" key="2">
    <source>
        <dbReference type="ARBA" id="ARBA00005940"/>
    </source>
</evidence>
<dbReference type="PANTHER" id="PTHR36447">
    <property type="entry name" value="BETA-GALACTOSIDASE GANA"/>
    <property type="match status" value="1"/>
</dbReference>
<dbReference type="Pfam" id="PF02449">
    <property type="entry name" value="Glyco_hydro_42"/>
    <property type="match status" value="1"/>
</dbReference>
<dbReference type="CDD" id="cd03143">
    <property type="entry name" value="A4_beta-galactosidase_middle_domain"/>
    <property type="match status" value="1"/>
</dbReference>
<feature type="domain" description="Beta-galactosidase C-terminal" evidence="12">
    <location>
        <begin position="623"/>
        <end position="680"/>
    </location>
</feature>
<feature type="active site" description="Nucleophile" evidence="7">
    <location>
        <position position="319"/>
    </location>
</feature>
<feature type="active site" description="Proton donor" evidence="7">
    <location>
        <position position="160"/>
    </location>
</feature>
<accession>A0A2K4ZBV9</accession>
<dbReference type="SUPFAM" id="SSF51445">
    <property type="entry name" value="(Trans)glycosidases"/>
    <property type="match status" value="1"/>
</dbReference>
<evidence type="ECO:0000256" key="6">
    <source>
        <dbReference type="PIRNR" id="PIRNR001084"/>
    </source>
</evidence>
<dbReference type="Gene3D" id="3.20.20.80">
    <property type="entry name" value="Glycosidases"/>
    <property type="match status" value="1"/>
</dbReference>
<dbReference type="Pfam" id="PF08532">
    <property type="entry name" value="Glyco_hydro_42M"/>
    <property type="match status" value="1"/>
</dbReference>
<dbReference type="EMBL" id="OFSM01000003">
    <property type="protein sequence ID" value="SOY27957.1"/>
    <property type="molecule type" value="Genomic_DNA"/>
</dbReference>
<dbReference type="InterPro" id="IPR013780">
    <property type="entry name" value="Glyco_hydro_b"/>
</dbReference>
<dbReference type="EC" id="3.2.1.23" evidence="3 6"/>
<gene>
    <name evidence="13" type="primary">bglY_1</name>
    <name evidence="13" type="ORF">AMURIS_00662</name>
</gene>
<dbReference type="InterPro" id="IPR013529">
    <property type="entry name" value="Glyco_hydro_42_N"/>
</dbReference>
<feature type="binding site" evidence="9">
    <location>
        <position position="167"/>
    </location>
    <ligand>
        <name>Zn(2+)</name>
        <dbReference type="ChEBI" id="CHEBI:29105"/>
    </ligand>
</feature>
<evidence type="ECO:0000256" key="3">
    <source>
        <dbReference type="ARBA" id="ARBA00012756"/>
    </source>
</evidence>
<feature type="binding site" evidence="8">
    <location>
        <position position="159"/>
    </location>
    <ligand>
        <name>substrate</name>
    </ligand>
</feature>
<dbReference type="InterPro" id="IPR029062">
    <property type="entry name" value="Class_I_gatase-like"/>
</dbReference>
<evidence type="ECO:0000256" key="9">
    <source>
        <dbReference type="PIRSR" id="PIRSR001084-3"/>
    </source>
</evidence>
<feature type="binding site" evidence="9">
    <location>
        <position position="165"/>
    </location>
    <ligand>
        <name>Zn(2+)</name>
        <dbReference type="ChEBI" id="CHEBI:29105"/>
    </ligand>
</feature>
<comment type="similarity">
    <text evidence="2 6">Belongs to the glycosyl hydrolase 42 family.</text>
</comment>
<evidence type="ECO:0000259" key="10">
    <source>
        <dbReference type="Pfam" id="PF02449"/>
    </source>
</evidence>
<feature type="binding site" evidence="9">
    <location>
        <position position="170"/>
    </location>
    <ligand>
        <name>Zn(2+)</name>
        <dbReference type="ChEBI" id="CHEBI:29105"/>
    </ligand>
</feature>
<sequence>MVDEMEKDCLFPQAGGFLHGGDYNPDQWLDRPDILKEDIRLMKLAGVNCVTLGVFSWVMYEPVEGEFSFRWLEEIMDRLYAEGIYVILSTPSAAHPAWLDAAYPTVRMVRADGERNRHGGRGNSCWSSPIYREKVGIIDRKLASRFGSHPGLLLWHISNEVGGECFCPLCGKRFREYLSRRFDHDIKKLNQAWWTPFWGHCYSDFTQVEPPFSNGETSIPGLLVEWKRFTTWNIMDFLKTEIRIFKELTPQIPVTMNFMSFSQKLDYRQAAKELSMVSWDSYPAFHNDWETLYDTMGKNAFYHALIRSLKPEKPYLLMECTPSVVHGMPYNKQKRPGVHRLACLQAIACGSDSVLYFQWRKNRGGCEQHHGAVVDHLGTDDTRTFREVSEVGSMLHRISAATGSMTGAEVALLLDWDNRWALNEGQLASRQTKNYEKTCMTIWKEFFRHGVEMNVVSTEADLSGYRVVVAPMMYMLRPGTAANLKEFVENGGLLLATYLTGYVDEHQLCYMGGFPGDGLSELFGVISEELDTLYPSDHNRIRFADGTEWAVSDYAEVLRVGSAEVLGVYAEDYYQDGAAVTCNPYGKGKAWYVAARVAPAQMWTLFEKMLEEAGLPVKSLPEGVEYHQRRGEKETYDFYLNWTTQTRDVPAAEGEDLLTGRPVPENTLRLEPYGAAVIRRAVPEG</sequence>
<keyword evidence="9" id="KW-0862">Zinc</keyword>
<feature type="binding site" evidence="8">
    <location>
        <position position="121"/>
    </location>
    <ligand>
        <name>substrate</name>
    </ligand>
</feature>
<reference evidence="13 14" key="1">
    <citation type="submission" date="2018-01" db="EMBL/GenBank/DDBJ databases">
        <authorList>
            <person name="Gaut B.S."/>
            <person name="Morton B.R."/>
            <person name="Clegg M.T."/>
            <person name="Duvall M.R."/>
        </authorList>
    </citation>
    <scope>NUCLEOTIDE SEQUENCE [LARGE SCALE GENOMIC DNA]</scope>
    <source>
        <strain evidence="13">GP69</strain>
    </source>
</reference>
<proteinExistence type="inferred from homology"/>
<dbReference type="InterPro" id="IPR003476">
    <property type="entry name" value="Glyco_hydro_42"/>
</dbReference>